<proteinExistence type="predicted"/>
<dbReference type="WBParaSite" id="SSLN_0000709501-mRNA-1">
    <property type="protein sequence ID" value="SSLN_0000709501-mRNA-1"/>
    <property type="gene ID" value="SSLN_0000709501"/>
</dbReference>
<sequence length="301" mass="32409">MSIPDHVLHASKGLAGFCDPMGDLIVDFGAAGDIAAQLREVIHRFQLGTIDIGCAVVSEEKFVDGGCGDTRAEVHPTLVKASAGHSVGDADPVAFFTPVAINRVKGFRQIHEGSVEVSLHLLAFLLQLSSGEDHFDCSSVSKEATLTLREQSFLQLSVQVIEASAGEDLSGDVQQRNSSVVVEELAVPFLLVEVNNGCVFEILRDMPLVPNLLEEHCEPVHQLGSTMLVNLSRDRVRARSSMPLPGVIESAPMSMLPGPTEHPIVQAAQVTTSTTAQRVAHSSEMYMRLFEVKQTGPTFNS</sequence>
<keyword evidence="2" id="KW-1185">Reference proteome</keyword>
<gene>
    <name evidence="1" type="ORF">SSLN_LOCUS6876</name>
</gene>
<organism evidence="3">
    <name type="scientific">Schistocephalus solidus</name>
    <name type="common">Tapeworm</name>
    <dbReference type="NCBI Taxonomy" id="70667"/>
    <lineage>
        <taxon>Eukaryota</taxon>
        <taxon>Metazoa</taxon>
        <taxon>Spiralia</taxon>
        <taxon>Lophotrochozoa</taxon>
        <taxon>Platyhelminthes</taxon>
        <taxon>Cestoda</taxon>
        <taxon>Eucestoda</taxon>
        <taxon>Diphyllobothriidea</taxon>
        <taxon>Diphyllobothriidae</taxon>
        <taxon>Schistocephalus</taxon>
    </lineage>
</organism>
<dbReference type="Proteomes" id="UP000275846">
    <property type="component" value="Unassembled WGS sequence"/>
</dbReference>
<reference evidence="1 2" key="2">
    <citation type="submission" date="2018-11" db="EMBL/GenBank/DDBJ databases">
        <authorList>
            <consortium name="Pathogen Informatics"/>
        </authorList>
    </citation>
    <scope>NUCLEOTIDE SEQUENCE [LARGE SCALE GENOMIC DNA]</scope>
    <source>
        <strain evidence="1 2">NST_G2</strain>
    </source>
</reference>
<reference evidence="3" key="1">
    <citation type="submission" date="2016-06" db="UniProtKB">
        <authorList>
            <consortium name="WormBaseParasite"/>
        </authorList>
    </citation>
    <scope>IDENTIFICATION</scope>
</reference>
<dbReference type="AlphaFoldDB" id="A0A183SRM8"/>
<dbReference type="EMBL" id="UYSU01033890">
    <property type="protein sequence ID" value="VDL93261.1"/>
    <property type="molecule type" value="Genomic_DNA"/>
</dbReference>
<evidence type="ECO:0000313" key="2">
    <source>
        <dbReference type="Proteomes" id="UP000275846"/>
    </source>
</evidence>
<protein>
    <submittedName>
        <fullName evidence="1 3">Uncharacterized protein</fullName>
    </submittedName>
</protein>
<name>A0A183SRM8_SCHSO</name>
<evidence type="ECO:0000313" key="3">
    <source>
        <dbReference type="WBParaSite" id="SSLN_0000709501-mRNA-1"/>
    </source>
</evidence>
<evidence type="ECO:0000313" key="1">
    <source>
        <dbReference type="EMBL" id="VDL93261.1"/>
    </source>
</evidence>
<accession>A0A183SRM8</accession>